<dbReference type="RefSeq" id="WP_008843716.1">
    <property type="nucleotide sequence ID" value="NZ_BAEN01000023.1"/>
</dbReference>
<sequence>MKKHVNIQFFIALLLCCFALISRAGDLSHYSKVISKSSQLLDTDHSYSSSSKEYWFETNGAALMQGVAINNTSPRVLMLISQAREDVSSNTQQSDAKLDIGLMQLQTQSGEVVDSKQVSEPQLAQTGFLSKSAAMFTDKQAQDNGPLLLKTQQALDPQDRFLIMIREPDSDYALNLNTTSQSVDHNRTVLATVSMTLPANNGIKSKSLNPVNYLATLIGMDGSKVKLKSKMLNGQLVIQRPDLQNIIAPINGLYELLVEAQGNHNGLSFHRKGKLAFAFSRPTASFADTKVDVSNLDQAQVSVLVNEFSRYEVRAVLYGTKNGVLIPVLETQVAQSLNAGMAAMPLNFDRKLLNTAGVTAPYKVSNLRLYDQHQMALLEEYNEVNNVVLPGKPRFR</sequence>
<proteinExistence type="predicted"/>
<protein>
    <recommendedName>
        <fullName evidence="6">DUF4785 domain-containing protein</fullName>
    </recommendedName>
</protein>
<dbReference type="STRING" id="1127673.GLIP_1258"/>
<feature type="chain" id="PRO_5003898837" description="DUF4785 domain-containing protein" evidence="1">
    <location>
        <begin position="25"/>
        <end position="396"/>
    </location>
</feature>
<dbReference type="Pfam" id="PF20943">
    <property type="entry name" value="DUF4785_3rd"/>
    <property type="match status" value="1"/>
</dbReference>
<dbReference type="Pfam" id="PF16024">
    <property type="entry name" value="DUF4785_1st"/>
    <property type="match status" value="1"/>
</dbReference>
<dbReference type="AlphaFoldDB" id="K6WZR0"/>
<evidence type="ECO:0008006" key="6">
    <source>
        <dbReference type="Google" id="ProtNLM"/>
    </source>
</evidence>
<gene>
    <name evidence="4" type="ORF">GLIP_1258</name>
</gene>
<evidence type="ECO:0000259" key="3">
    <source>
        <dbReference type="Pfam" id="PF20943"/>
    </source>
</evidence>
<evidence type="ECO:0000313" key="5">
    <source>
        <dbReference type="Proteomes" id="UP000006334"/>
    </source>
</evidence>
<evidence type="ECO:0000259" key="2">
    <source>
        <dbReference type="Pfam" id="PF16024"/>
    </source>
</evidence>
<organism evidence="4 5">
    <name type="scientific">Aliiglaciecola lipolytica E3</name>
    <dbReference type="NCBI Taxonomy" id="1127673"/>
    <lineage>
        <taxon>Bacteria</taxon>
        <taxon>Pseudomonadati</taxon>
        <taxon>Pseudomonadota</taxon>
        <taxon>Gammaproteobacteria</taxon>
        <taxon>Alteromonadales</taxon>
        <taxon>Alteromonadaceae</taxon>
        <taxon>Aliiglaciecola</taxon>
    </lineage>
</organism>
<feature type="signal peptide" evidence="1">
    <location>
        <begin position="1"/>
        <end position="24"/>
    </location>
</feature>
<name>K6WZR0_9ALTE</name>
<feature type="domain" description="DUF4785" evidence="2">
    <location>
        <begin position="30"/>
        <end position="166"/>
    </location>
</feature>
<comment type="caution">
    <text evidence="4">The sequence shown here is derived from an EMBL/GenBank/DDBJ whole genome shotgun (WGS) entry which is preliminary data.</text>
</comment>
<keyword evidence="1" id="KW-0732">Signal</keyword>
<dbReference type="Gene3D" id="2.60.40.3870">
    <property type="entry name" value="Uncharacterised protein PF16024, DUF4785"/>
    <property type="match status" value="1"/>
</dbReference>
<keyword evidence="5" id="KW-1185">Reference proteome</keyword>
<dbReference type="InterPro" id="IPR048295">
    <property type="entry name" value="DUF4785_C"/>
</dbReference>
<accession>K6WZR0</accession>
<dbReference type="OrthoDB" id="6284234at2"/>
<dbReference type="EMBL" id="BAEN01000023">
    <property type="protein sequence ID" value="GAC13899.1"/>
    <property type="molecule type" value="Genomic_DNA"/>
</dbReference>
<dbReference type="Proteomes" id="UP000006334">
    <property type="component" value="Unassembled WGS sequence"/>
</dbReference>
<dbReference type="Gene3D" id="2.60.120.1370">
    <property type="match status" value="1"/>
</dbReference>
<reference evidence="4 5" key="1">
    <citation type="journal article" date="2017" name="Antonie Van Leeuwenhoek">
        <title>Rhizobium rhizosphaerae sp. nov., a novel species isolated from rice rhizosphere.</title>
        <authorList>
            <person name="Zhao J.J."/>
            <person name="Zhang J."/>
            <person name="Zhang R.J."/>
            <person name="Zhang C.W."/>
            <person name="Yin H.Q."/>
            <person name="Zhang X.X."/>
        </authorList>
    </citation>
    <scope>NUCLEOTIDE SEQUENCE [LARGE SCALE GENOMIC DNA]</scope>
    <source>
        <strain evidence="4 5">E3</strain>
    </source>
</reference>
<evidence type="ECO:0000313" key="4">
    <source>
        <dbReference type="EMBL" id="GAC13899.1"/>
    </source>
</evidence>
<dbReference type="InterPro" id="IPR031979">
    <property type="entry name" value="DUF4785_N"/>
</dbReference>
<feature type="domain" description="DUF4785" evidence="3">
    <location>
        <begin position="286"/>
        <end position="383"/>
    </location>
</feature>
<evidence type="ECO:0000256" key="1">
    <source>
        <dbReference type="SAM" id="SignalP"/>
    </source>
</evidence>